<accession>D7FU48</accession>
<proteinExistence type="predicted"/>
<dbReference type="InterPro" id="IPR029068">
    <property type="entry name" value="Glyas_Bleomycin-R_OHBP_Dase"/>
</dbReference>
<evidence type="ECO:0000313" key="3">
    <source>
        <dbReference type="Proteomes" id="UP000002630"/>
    </source>
</evidence>
<dbReference type="AlphaFoldDB" id="D7FU48"/>
<sequence>MRRHLLAIGALSLATGAVGFLSTSLLPRPSSKLAGSRWHHDLCRMCAPSADAQEGVGASQAFTREGWMKATAAAAALGVGIAVSPGSSTAADGGAPKGLPASGYFVQHAVFKVPDMDEEVKFFTEGLGMKVVRQREVNGARNVFVAYGDESLQSKDGGYFSLELVYDPKAPPGYSTGGPFQYLGLTLSSTLATIAYKVDAAGGTVVPHWFGTKDFVEATSPSGTTVRVKEGKRRDPFSVVGFGTQFPDKATAYFHNVLGMKEQDAGLLKVLGPLAGDALRLSGYDKGGVSVALNPVDSKIFEGGTFRKLAVLTKDTKALADKVSASGGAKKTGGGDVLFAGEVPGIGTKVANTIDFEGRGVVFVDYDDFEGEMTPPSSEQEES</sequence>
<dbReference type="STRING" id="2880.D7FU48"/>
<dbReference type="Pfam" id="PF00903">
    <property type="entry name" value="Glyoxalase"/>
    <property type="match status" value="1"/>
</dbReference>
<dbReference type="Gene3D" id="3.10.180.10">
    <property type="entry name" value="2,3-Dihydroxybiphenyl 1,2-Dioxygenase, domain 1"/>
    <property type="match status" value="1"/>
</dbReference>
<dbReference type="OMA" id="ERYIQHA"/>
<dbReference type="Proteomes" id="UP000002630">
    <property type="component" value="Linkage Group LG05"/>
</dbReference>
<dbReference type="eggNOG" id="KOG2943">
    <property type="taxonomic scope" value="Eukaryota"/>
</dbReference>
<dbReference type="EMBL" id="FN649730">
    <property type="protein sequence ID" value="CBJ31575.1"/>
    <property type="molecule type" value="Genomic_DNA"/>
</dbReference>
<reference evidence="2 3" key="1">
    <citation type="journal article" date="2010" name="Nature">
        <title>The Ectocarpus genome and the independent evolution of multicellularity in brown algae.</title>
        <authorList>
            <person name="Cock J.M."/>
            <person name="Sterck L."/>
            <person name="Rouze P."/>
            <person name="Scornet D."/>
            <person name="Allen A.E."/>
            <person name="Amoutzias G."/>
            <person name="Anthouard V."/>
            <person name="Artiguenave F."/>
            <person name="Aury J.M."/>
            <person name="Badger J.H."/>
            <person name="Beszteri B."/>
            <person name="Billiau K."/>
            <person name="Bonnet E."/>
            <person name="Bothwell J.H."/>
            <person name="Bowler C."/>
            <person name="Boyen C."/>
            <person name="Brownlee C."/>
            <person name="Carrano C.J."/>
            <person name="Charrier B."/>
            <person name="Cho G.Y."/>
            <person name="Coelho S.M."/>
            <person name="Collen J."/>
            <person name="Corre E."/>
            <person name="Da Silva C."/>
            <person name="Delage L."/>
            <person name="Delaroque N."/>
            <person name="Dittami S.M."/>
            <person name="Doulbeau S."/>
            <person name="Elias M."/>
            <person name="Farnham G."/>
            <person name="Gachon C.M."/>
            <person name="Gschloessl B."/>
            <person name="Heesch S."/>
            <person name="Jabbari K."/>
            <person name="Jubin C."/>
            <person name="Kawai H."/>
            <person name="Kimura K."/>
            <person name="Kloareg B."/>
            <person name="Kupper F.C."/>
            <person name="Lang D."/>
            <person name="Le Bail A."/>
            <person name="Leblanc C."/>
            <person name="Lerouge P."/>
            <person name="Lohr M."/>
            <person name="Lopez P.J."/>
            <person name="Martens C."/>
            <person name="Maumus F."/>
            <person name="Michel G."/>
            <person name="Miranda-Saavedra D."/>
            <person name="Morales J."/>
            <person name="Moreau H."/>
            <person name="Motomura T."/>
            <person name="Nagasato C."/>
            <person name="Napoli C.A."/>
            <person name="Nelson D.R."/>
            <person name="Nyvall-Collen P."/>
            <person name="Peters A.F."/>
            <person name="Pommier C."/>
            <person name="Potin P."/>
            <person name="Poulain J."/>
            <person name="Quesneville H."/>
            <person name="Read B."/>
            <person name="Rensing S.A."/>
            <person name="Ritter A."/>
            <person name="Rousvoal S."/>
            <person name="Samanta M."/>
            <person name="Samson G."/>
            <person name="Schroeder D.C."/>
            <person name="Segurens B."/>
            <person name="Strittmatter M."/>
            <person name="Tonon T."/>
            <person name="Tregear J.W."/>
            <person name="Valentin K."/>
            <person name="von Dassow P."/>
            <person name="Yamagishi T."/>
            <person name="Van de Peer Y."/>
            <person name="Wincker P."/>
        </authorList>
    </citation>
    <scope>NUCLEOTIDE SEQUENCE [LARGE SCALE GENOMIC DNA]</scope>
    <source>
        <strain evidence="3">Ec32 / CCAP1310/4</strain>
    </source>
</reference>
<dbReference type="PROSITE" id="PS51819">
    <property type="entry name" value="VOC"/>
    <property type="match status" value="1"/>
</dbReference>
<keyword evidence="2" id="KW-0456">Lyase</keyword>
<dbReference type="GO" id="GO:0005737">
    <property type="term" value="C:cytoplasm"/>
    <property type="evidence" value="ECO:0007669"/>
    <property type="project" value="TreeGrafter"/>
</dbReference>
<dbReference type="GO" id="GO:0004462">
    <property type="term" value="F:lactoylglutathione lyase activity"/>
    <property type="evidence" value="ECO:0007669"/>
    <property type="project" value="TreeGrafter"/>
</dbReference>
<evidence type="ECO:0000313" key="2">
    <source>
        <dbReference type="EMBL" id="CBJ31575.1"/>
    </source>
</evidence>
<name>D7FU48_ECTSI</name>
<dbReference type="PANTHER" id="PTHR46036:SF5">
    <property type="entry name" value="LACTOYLGLUTATHIONE LYASE"/>
    <property type="match status" value="1"/>
</dbReference>
<keyword evidence="3" id="KW-1185">Reference proteome</keyword>
<organism evidence="2 3">
    <name type="scientific">Ectocarpus siliculosus</name>
    <name type="common">Brown alga</name>
    <name type="synonym">Conferva siliculosa</name>
    <dbReference type="NCBI Taxonomy" id="2880"/>
    <lineage>
        <taxon>Eukaryota</taxon>
        <taxon>Sar</taxon>
        <taxon>Stramenopiles</taxon>
        <taxon>Ochrophyta</taxon>
        <taxon>PX clade</taxon>
        <taxon>Phaeophyceae</taxon>
        <taxon>Ectocarpales</taxon>
        <taxon>Ectocarpaceae</taxon>
        <taxon>Ectocarpus</taxon>
    </lineage>
</organism>
<dbReference type="InterPro" id="IPR037523">
    <property type="entry name" value="VOC_core"/>
</dbReference>
<dbReference type="InParanoid" id="D7FU48"/>
<dbReference type="GO" id="GO:0019243">
    <property type="term" value="P:methylglyoxal catabolic process to D-lactate via S-lactoyl-glutathione"/>
    <property type="evidence" value="ECO:0007669"/>
    <property type="project" value="TreeGrafter"/>
</dbReference>
<dbReference type="SUPFAM" id="SSF54593">
    <property type="entry name" value="Glyoxalase/Bleomycin resistance protein/Dihydroxybiphenyl dioxygenase"/>
    <property type="match status" value="1"/>
</dbReference>
<dbReference type="InterPro" id="IPR004360">
    <property type="entry name" value="Glyas_Fos-R_dOase_dom"/>
</dbReference>
<dbReference type="PANTHER" id="PTHR46036">
    <property type="entry name" value="LACTOYLGLUTATHIONE LYASE"/>
    <property type="match status" value="1"/>
</dbReference>
<dbReference type="EMBL" id="FN648448">
    <property type="protein sequence ID" value="CBJ31575.1"/>
    <property type="molecule type" value="Genomic_DNA"/>
</dbReference>
<gene>
    <name evidence="2" type="ORF">Esi_0265_0041</name>
</gene>
<evidence type="ECO:0000259" key="1">
    <source>
        <dbReference type="PROSITE" id="PS51819"/>
    </source>
</evidence>
<protein>
    <submittedName>
        <fullName evidence="2">Lactoylglutathione lyase, putative glyoxalase I, putative FUNCTIONS IN: lactoylglutathione lyase activity, metal ion binding INVOLVED IN: response to cold, carbohydrate metabolic process L</fullName>
    </submittedName>
</protein>
<dbReference type="OrthoDB" id="1545884at2759"/>
<feature type="domain" description="VOC" evidence="1">
    <location>
        <begin position="105"/>
        <end position="231"/>
    </location>
</feature>